<name>A0AAW1P0T2_9CHLO</name>
<organism evidence="1 2">
    <name type="scientific">Symbiochloris irregularis</name>
    <dbReference type="NCBI Taxonomy" id="706552"/>
    <lineage>
        <taxon>Eukaryota</taxon>
        <taxon>Viridiplantae</taxon>
        <taxon>Chlorophyta</taxon>
        <taxon>core chlorophytes</taxon>
        <taxon>Trebouxiophyceae</taxon>
        <taxon>Trebouxiales</taxon>
        <taxon>Trebouxiaceae</taxon>
        <taxon>Symbiochloris</taxon>
    </lineage>
</organism>
<evidence type="ECO:0000313" key="1">
    <source>
        <dbReference type="EMBL" id="KAK9801320.1"/>
    </source>
</evidence>
<accession>A0AAW1P0T2</accession>
<keyword evidence="2" id="KW-1185">Reference proteome</keyword>
<dbReference type="AlphaFoldDB" id="A0AAW1P0T2"/>
<dbReference type="EMBL" id="JALJOQ010000077">
    <property type="protein sequence ID" value="KAK9801320.1"/>
    <property type="molecule type" value="Genomic_DNA"/>
</dbReference>
<comment type="caution">
    <text evidence="1">The sequence shown here is derived from an EMBL/GenBank/DDBJ whole genome shotgun (WGS) entry which is preliminary data.</text>
</comment>
<sequence length="211" mass="22551">MTLAPEDFAVVRTVQDADRVLRFQSEVFSLASGSPALLVYLTREVGTGEPVTPSGTYWEKLIAEGCVDLVPMLESMMPAKRQVLHALTRPLQGVNMAQVHSAEIQQYCAGQLAPALGREATHSYLAPRIARDSLKGCLNPDGSVRSSSDLNGADDHGGMSEAASVIVGFAQASTPALDSKWGTPEHWAWGVALQVCCELLSARLFAITALL</sequence>
<gene>
    <name evidence="1" type="ORF">WJX73_002487</name>
</gene>
<protein>
    <submittedName>
        <fullName evidence="1">Uncharacterized protein</fullName>
    </submittedName>
</protein>
<reference evidence="1 2" key="1">
    <citation type="journal article" date="2024" name="Nat. Commun.">
        <title>Phylogenomics reveals the evolutionary origins of lichenization in chlorophyte algae.</title>
        <authorList>
            <person name="Puginier C."/>
            <person name="Libourel C."/>
            <person name="Otte J."/>
            <person name="Skaloud P."/>
            <person name="Haon M."/>
            <person name="Grisel S."/>
            <person name="Petersen M."/>
            <person name="Berrin J.G."/>
            <person name="Delaux P.M."/>
            <person name="Dal Grande F."/>
            <person name="Keller J."/>
        </authorList>
    </citation>
    <scope>NUCLEOTIDE SEQUENCE [LARGE SCALE GENOMIC DNA]</scope>
    <source>
        <strain evidence="1 2">SAG 2036</strain>
    </source>
</reference>
<proteinExistence type="predicted"/>
<dbReference type="Proteomes" id="UP001465755">
    <property type="component" value="Unassembled WGS sequence"/>
</dbReference>
<evidence type="ECO:0000313" key="2">
    <source>
        <dbReference type="Proteomes" id="UP001465755"/>
    </source>
</evidence>